<comment type="caution">
    <text evidence="3">The sequence shown here is derived from an EMBL/GenBank/DDBJ whole genome shotgun (WGS) entry which is preliminary data.</text>
</comment>
<accession>A0A9P1H2C1</accession>
<feature type="domain" description="RecQ mediated genome instability protein 1 OB-fold" evidence="2">
    <location>
        <begin position="79"/>
        <end position="199"/>
    </location>
</feature>
<evidence type="ECO:0000313" key="3">
    <source>
        <dbReference type="EMBL" id="CAI4214708.1"/>
    </source>
</evidence>
<evidence type="ECO:0000313" key="4">
    <source>
        <dbReference type="Proteomes" id="UP000838763"/>
    </source>
</evidence>
<dbReference type="Pfam" id="PF08585">
    <property type="entry name" value="RMI1_N_C"/>
    <property type="match status" value="1"/>
</dbReference>
<feature type="region of interest" description="Disordered" evidence="1">
    <location>
        <begin position="120"/>
        <end position="145"/>
    </location>
</feature>
<dbReference type="OrthoDB" id="341511at2759"/>
<proteinExistence type="predicted"/>
<dbReference type="EMBL" id="CALLCH030000012">
    <property type="protein sequence ID" value="CAI4214708.1"/>
    <property type="molecule type" value="Genomic_DNA"/>
</dbReference>
<evidence type="ECO:0000259" key="2">
    <source>
        <dbReference type="Pfam" id="PF08585"/>
    </source>
</evidence>
<keyword evidence="4" id="KW-1185">Reference proteome</keyword>
<name>A0A9P1H2C1_9PEZI</name>
<protein>
    <recommendedName>
        <fullName evidence="2">RecQ mediated genome instability protein 1 OB-fold domain-containing protein</fullName>
    </recommendedName>
</protein>
<gene>
    <name evidence="3" type="ORF">PPNO1_LOCUS4436</name>
</gene>
<evidence type="ECO:0000256" key="1">
    <source>
        <dbReference type="SAM" id="MobiDB-lite"/>
    </source>
</evidence>
<dbReference type="InterPro" id="IPR042470">
    <property type="entry name" value="RMI1_N_C_sf"/>
</dbReference>
<dbReference type="InterPro" id="IPR013894">
    <property type="entry name" value="RMI1_OB"/>
</dbReference>
<dbReference type="Gene3D" id="2.40.50.770">
    <property type="entry name" value="RecQ-mediated genome instability protein Rmi1, C-terminal domain"/>
    <property type="match status" value="1"/>
</dbReference>
<reference evidence="3" key="1">
    <citation type="submission" date="2022-11" db="EMBL/GenBank/DDBJ databases">
        <authorList>
            <person name="Scott C."/>
            <person name="Bruce N."/>
        </authorList>
    </citation>
    <scope>NUCLEOTIDE SEQUENCE</scope>
</reference>
<sequence>MSLAAQLTTSLQQSSFPLPSPTLITTLLSSHPQPTLPRLLAQAKSHVLTSNLTTPSLLDHSVPIFPAPLLGPDSPDARLPFDVPAQIVDVEDLSRSRWEQVEEMERIERGEMTKGRAVVRVEEREDGDGDGGGGGGGGGASGSLASSANAVSSAAAATRAARRTNATHRIVLQDRSGRRVYGLELVRMDRLGVGVTRIGKRGYVETEEKKWLAERLKILREAIGATERR</sequence>
<dbReference type="AlphaFoldDB" id="A0A9P1H2C1"/>
<dbReference type="Proteomes" id="UP000838763">
    <property type="component" value="Unassembled WGS sequence"/>
</dbReference>
<feature type="compositionally biased region" description="Gly residues" evidence="1">
    <location>
        <begin position="130"/>
        <end position="141"/>
    </location>
</feature>
<organism evidence="3 4">
    <name type="scientific">Parascedosporium putredinis</name>
    <dbReference type="NCBI Taxonomy" id="1442378"/>
    <lineage>
        <taxon>Eukaryota</taxon>
        <taxon>Fungi</taxon>
        <taxon>Dikarya</taxon>
        <taxon>Ascomycota</taxon>
        <taxon>Pezizomycotina</taxon>
        <taxon>Sordariomycetes</taxon>
        <taxon>Hypocreomycetidae</taxon>
        <taxon>Microascales</taxon>
        <taxon>Microascaceae</taxon>
        <taxon>Parascedosporium</taxon>
    </lineage>
</organism>